<dbReference type="PIRSF" id="PIRSF006060">
    <property type="entry name" value="AA_transporter"/>
    <property type="match status" value="1"/>
</dbReference>
<dbReference type="InterPro" id="IPR002293">
    <property type="entry name" value="AA/rel_permease1"/>
</dbReference>
<feature type="transmembrane region" description="Helical" evidence="6">
    <location>
        <begin position="318"/>
        <end position="337"/>
    </location>
</feature>
<keyword evidence="2" id="KW-0813">Transport</keyword>
<evidence type="ECO:0000256" key="1">
    <source>
        <dbReference type="ARBA" id="ARBA00004141"/>
    </source>
</evidence>
<comment type="subcellular location">
    <subcellularLocation>
        <location evidence="1">Membrane</location>
        <topology evidence="1">Multi-pass membrane protein</topology>
    </subcellularLocation>
</comment>
<keyword evidence="8" id="KW-1185">Reference proteome</keyword>
<feature type="transmembrane region" description="Helical" evidence="6">
    <location>
        <begin position="393"/>
        <end position="413"/>
    </location>
</feature>
<evidence type="ECO:0000256" key="2">
    <source>
        <dbReference type="ARBA" id="ARBA00022448"/>
    </source>
</evidence>
<dbReference type="PROSITE" id="PS00218">
    <property type="entry name" value="AMINO_ACID_PERMEASE_1"/>
    <property type="match status" value="1"/>
</dbReference>
<gene>
    <name evidence="7" type="ORF">GCM10022236_14550</name>
</gene>
<feature type="transmembrane region" description="Helical" evidence="6">
    <location>
        <begin position="181"/>
        <end position="198"/>
    </location>
</feature>
<dbReference type="Pfam" id="PF13520">
    <property type="entry name" value="AA_permease_2"/>
    <property type="match status" value="1"/>
</dbReference>
<protein>
    <submittedName>
        <fullName evidence="7">Amino acid permease</fullName>
    </submittedName>
</protein>
<dbReference type="EMBL" id="BAABAB010000010">
    <property type="protein sequence ID" value="GAA3613747.1"/>
    <property type="molecule type" value="Genomic_DNA"/>
</dbReference>
<feature type="transmembrane region" description="Helical" evidence="6">
    <location>
        <begin position="218"/>
        <end position="239"/>
    </location>
</feature>
<dbReference type="RefSeq" id="WP_344802887.1">
    <property type="nucleotide sequence ID" value="NZ_BAABAB010000010.1"/>
</dbReference>
<feature type="transmembrane region" description="Helical" evidence="6">
    <location>
        <begin position="260"/>
        <end position="282"/>
    </location>
</feature>
<evidence type="ECO:0000256" key="4">
    <source>
        <dbReference type="ARBA" id="ARBA00022989"/>
    </source>
</evidence>
<dbReference type="Proteomes" id="UP001501490">
    <property type="component" value="Unassembled WGS sequence"/>
</dbReference>
<feature type="transmembrane region" description="Helical" evidence="6">
    <location>
        <begin position="369"/>
        <end position="387"/>
    </location>
</feature>
<feature type="transmembrane region" description="Helical" evidence="6">
    <location>
        <begin position="149"/>
        <end position="169"/>
    </location>
</feature>
<feature type="transmembrane region" description="Helical" evidence="6">
    <location>
        <begin position="107"/>
        <end position="137"/>
    </location>
</feature>
<feature type="transmembrane region" description="Helical" evidence="6">
    <location>
        <begin position="433"/>
        <end position="452"/>
    </location>
</feature>
<evidence type="ECO:0000313" key="8">
    <source>
        <dbReference type="Proteomes" id="UP001501490"/>
    </source>
</evidence>
<proteinExistence type="predicted"/>
<feature type="transmembrane region" description="Helical" evidence="6">
    <location>
        <begin position="61"/>
        <end position="86"/>
    </location>
</feature>
<dbReference type="Gene3D" id="1.20.1740.10">
    <property type="entry name" value="Amino acid/polyamine transporter I"/>
    <property type="match status" value="1"/>
</dbReference>
<dbReference type="PANTHER" id="PTHR45649:SF26">
    <property type="entry name" value="OS04G0435100 PROTEIN"/>
    <property type="match status" value="1"/>
</dbReference>
<keyword evidence="3 6" id="KW-0812">Transmembrane</keyword>
<feature type="transmembrane region" description="Helical" evidence="6">
    <location>
        <begin position="29"/>
        <end position="49"/>
    </location>
</feature>
<dbReference type="InterPro" id="IPR004840">
    <property type="entry name" value="Amino_acid_permease_CS"/>
</dbReference>
<sequence>MSTDHLDEDSRALAELGYTQELHRRMSGFSNFAVSFSIISILAGCITSYKIALVSGGPSTIVLGWLIVGVMVLAVAGAMAEVCSRYPTAGGLYFWAGRLAKKNKRQWAWFVGWFNFLGEVAVTAAIDFGCAATWVAFANLVWGVEASPTTIFAVFVVIILSHALLNTFGVNLVSLLSNISAWWHIAGVLVIVLALWLLPEKHQSVSWTLTGWHNETGWTLLPYVFLMGLLMAQYTYTGYDASAHVAEETKGASRSAPRGIVMSVLVSVIGGFILLFSITASITDNSPAGLSALAASDTGLPPAQIFLDALGSPTVAKFLLFIVCVAQYFCGMASVTANSRMSFAFSRDNALPGSRIWSKVNPRTGTPTNSIWLCVTLSILLASPALFNATAYLAVTSIAVIGLYIAYVVPVFLRRLNPEFQPGPWNLGRWSPLVGWVAVGWVIFICILFVLPPASPVTVETFNYAPIAVAVVIVFAIITWFVGGKEHFMHKAKDEHTTMSLDKVLDE</sequence>
<evidence type="ECO:0000256" key="5">
    <source>
        <dbReference type="ARBA" id="ARBA00023136"/>
    </source>
</evidence>
<reference evidence="8" key="1">
    <citation type="journal article" date="2019" name="Int. J. Syst. Evol. Microbiol.">
        <title>The Global Catalogue of Microorganisms (GCM) 10K type strain sequencing project: providing services to taxonomists for standard genome sequencing and annotation.</title>
        <authorList>
            <consortium name="The Broad Institute Genomics Platform"/>
            <consortium name="The Broad Institute Genome Sequencing Center for Infectious Disease"/>
            <person name="Wu L."/>
            <person name="Ma J."/>
        </authorList>
    </citation>
    <scope>NUCLEOTIDE SEQUENCE [LARGE SCALE GENOMIC DNA]</scope>
    <source>
        <strain evidence="8">JCM 16929</strain>
    </source>
</reference>
<evidence type="ECO:0000256" key="6">
    <source>
        <dbReference type="SAM" id="Phobius"/>
    </source>
</evidence>
<name>A0ABP6ZP99_9ACTN</name>
<keyword evidence="5 6" id="KW-0472">Membrane</keyword>
<organism evidence="7 8">
    <name type="scientific">Microlunatus ginsengisoli</name>
    <dbReference type="NCBI Taxonomy" id="363863"/>
    <lineage>
        <taxon>Bacteria</taxon>
        <taxon>Bacillati</taxon>
        <taxon>Actinomycetota</taxon>
        <taxon>Actinomycetes</taxon>
        <taxon>Propionibacteriales</taxon>
        <taxon>Propionibacteriaceae</taxon>
        <taxon>Microlunatus</taxon>
    </lineage>
</organism>
<keyword evidence="4 6" id="KW-1133">Transmembrane helix</keyword>
<accession>A0ABP6ZP99</accession>
<feature type="transmembrane region" description="Helical" evidence="6">
    <location>
        <begin position="464"/>
        <end position="483"/>
    </location>
</feature>
<dbReference type="PANTHER" id="PTHR45649">
    <property type="entry name" value="AMINO-ACID PERMEASE BAT1"/>
    <property type="match status" value="1"/>
</dbReference>
<comment type="caution">
    <text evidence="7">The sequence shown here is derived from an EMBL/GenBank/DDBJ whole genome shotgun (WGS) entry which is preliminary data.</text>
</comment>
<evidence type="ECO:0000313" key="7">
    <source>
        <dbReference type="EMBL" id="GAA3613747.1"/>
    </source>
</evidence>
<evidence type="ECO:0000256" key="3">
    <source>
        <dbReference type="ARBA" id="ARBA00022692"/>
    </source>
</evidence>